<protein>
    <recommendedName>
        <fullName evidence="7">Orotidine-5'-phosphate decarboxylase</fullName>
        <ecNumber evidence="7">4.1.1.23</ecNumber>
    </recommendedName>
</protein>
<dbReference type="GO" id="GO:0004590">
    <property type="term" value="F:orotidine-5'-phosphate decarboxylase activity"/>
    <property type="evidence" value="ECO:0007669"/>
    <property type="project" value="UniProtKB-UniRule"/>
</dbReference>
<dbReference type="PROSITE" id="PS00156">
    <property type="entry name" value="OMPDECASE"/>
    <property type="match status" value="1"/>
</dbReference>
<comment type="pathway">
    <text evidence="1">Pyrimidine metabolism; UMP biosynthesis via de novo pathway; UMP from orotate: step 2/2.</text>
</comment>
<dbReference type="InterPro" id="IPR001754">
    <property type="entry name" value="OMPdeCOase_dom"/>
</dbReference>
<dbReference type="InterPro" id="IPR013785">
    <property type="entry name" value="Aldolase_TIM"/>
</dbReference>
<dbReference type="SMART" id="SM00934">
    <property type="entry name" value="OMPdecase"/>
    <property type="match status" value="1"/>
</dbReference>
<dbReference type="Proteomes" id="UP000245921">
    <property type="component" value="Unassembled WGS sequence"/>
</dbReference>
<dbReference type="Pfam" id="PF00215">
    <property type="entry name" value="OMPdecase"/>
    <property type="match status" value="1"/>
</dbReference>
<name>A0AA45C723_9BACT</name>
<evidence type="ECO:0000256" key="5">
    <source>
        <dbReference type="ARBA" id="ARBA00023239"/>
    </source>
</evidence>
<dbReference type="RefSeq" id="WP_109604591.1">
    <property type="nucleotide sequence ID" value="NZ_JAMHJO010000002.1"/>
</dbReference>
<dbReference type="EC" id="4.1.1.23" evidence="7"/>
<keyword evidence="10" id="KW-1185">Reference proteome</keyword>
<dbReference type="GO" id="GO:0006207">
    <property type="term" value="P:'de novo' pyrimidine nucleobase biosynthetic process"/>
    <property type="evidence" value="ECO:0007669"/>
    <property type="project" value="InterPro"/>
</dbReference>
<evidence type="ECO:0000313" key="9">
    <source>
        <dbReference type="EMBL" id="PWJ95050.1"/>
    </source>
</evidence>
<keyword evidence="3" id="KW-0210">Decarboxylase</keyword>
<gene>
    <name evidence="9" type="ORF">C7380_1075</name>
</gene>
<dbReference type="PANTHER" id="PTHR43375:SF1">
    <property type="entry name" value="OROTIDINE 5'-PHOSPHATE DECARBOXYLASE"/>
    <property type="match status" value="1"/>
</dbReference>
<proteinExistence type="inferred from homology"/>
<evidence type="ECO:0000256" key="1">
    <source>
        <dbReference type="ARBA" id="ARBA00004861"/>
    </source>
</evidence>
<dbReference type="InterPro" id="IPR018089">
    <property type="entry name" value="OMPdecase_AS"/>
</dbReference>
<dbReference type="CDD" id="cd04725">
    <property type="entry name" value="OMP_decarboxylase_like"/>
    <property type="match status" value="1"/>
</dbReference>
<dbReference type="InterPro" id="IPR011060">
    <property type="entry name" value="RibuloseP-bd_barrel"/>
</dbReference>
<dbReference type="NCBIfam" id="TIGR02127">
    <property type="entry name" value="pyrF_sub2"/>
    <property type="match status" value="1"/>
</dbReference>
<comment type="catalytic activity">
    <reaction evidence="6">
        <text>orotidine 5'-phosphate + H(+) = UMP + CO2</text>
        <dbReference type="Rhea" id="RHEA:11596"/>
        <dbReference type="ChEBI" id="CHEBI:15378"/>
        <dbReference type="ChEBI" id="CHEBI:16526"/>
        <dbReference type="ChEBI" id="CHEBI:57538"/>
        <dbReference type="ChEBI" id="CHEBI:57865"/>
        <dbReference type="EC" id="4.1.1.23"/>
    </reaction>
</comment>
<dbReference type="InterPro" id="IPR011995">
    <property type="entry name" value="OMPdecase_type-2"/>
</dbReference>
<organism evidence="9 10">
    <name type="scientific">Oceanotoga teriensis</name>
    <dbReference type="NCBI Taxonomy" id="515440"/>
    <lineage>
        <taxon>Bacteria</taxon>
        <taxon>Thermotogati</taxon>
        <taxon>Thermotogota</taxon>
        <taxon>Thermotogae</taxon>
        <taxon>Petrotogales</taxon>
        <taxon>Petrotogaceae</taxon>
        <taxon>Oceanotoga</taxon>
    </lineage>
</organism>
<evidence type="ECO:0000256" key="6">
    <source>
        <dbReference type="ARBA" id="ARBA00049157"/>
    </source>
</evidence>
<dbReference type="GO" id="GO:0009220">
    <property type="term" value="P:pyrimidine ribonucleotide biosynthetic process"/>
    <property type="evidence" value="ECO:0007669"/>
    <property type="project" value="UniProtKB-UniRule"/>
</dbReference>
<comment type="similarity">
    <text evidence="2">Belongs to the OMP decarboxylase family. Type 2 subfamily.</text>
</comment>
<evidence type="ECO:0000259" key="8">
    <source>
        <dbReference type="SMART" id="SM00934"/>
    </source>
</evidence>
<sequence>MFYNRYLKNVDLRNSRVCVGLDSDIEKISDKFGVNEEKIFNFNKYIIDSTYENTNTYKLNIAFYEQIGYKGIKMMEKTVEYIKSTDTPIIIDCKRGDIGNTAKAYAKYYFDHLQIDSITVNPYMGRDSLIPYLEFKDSHIFILSLTSNKSAQDLIIPNKLHIKTSKLANELNRLFENRVGIVAGATQECIEDLDEITENEIYLIPGIGAQGGDLKALIKSTYNKNILINSSRGIIFSEDPKKSLITLKNNINEEIDIYEK</sequence>
<evidence type="ECO:0000256" key="7">
    <source>
        <dbReference type="NCBIfam" id="TIGR02127"/>
    </source>
</evidence>
<dbReference type="SUPFAM" id="SSF51366">
    <property type="entry name" value="Ribulose-phoshate binding barrel"/>
    <property type="match status" value="1"/>
</dbReference>
<evidence type="ECO:0000256" key="2">
    <source>
        <dbReference type="ARBA" id="ARBA00008847"/>
    </source>
</evidence>
<evidence type="ECO:0000313" key="10">
    <source>
        <dbReference type="Proteomes" id="UP000245921"/>
    </source>
</evidence>
<accession>A0AA45C723</accession>
<keyword evidence="5" id="KW-0456">Lyase</keyword>
<feature type="domain" description="Orotidine 5'-phosphate decarboxylase" evidence="8">
    <location>
        <begin position="16"/>
        <end position="247"/>
    </location>
</feature>
<keyword evidence="4" id="KW-0665">Pyrimidine biosynthesis</keyword>
<dbReference type="PANTHER" id="PTHR43375">
    <property type="entry name" value="OROTIDINE 5'-PHOSPHATE DECARBOXYLASE"/>
    <property type="match status" value="1"/>
</dbReference>
<comment type="caution">
    <text evidence="9">The sequence shown here is derived from an EMBL/GenBank/DDBJ whole genome shotgun (WGS) entry which is preliminary data.</text>
</comment>
<evidence type="ECO:0000256" key="3">
    <source>
        <dbReference type="ARBA" id="ARBA00022793"/>
    </source>
</evidence>
<dbReference type="Gene3D" id="3.20.20.70">
    <property type="entry name" value="Aldolase class I"/>
    <property type="match status" value="1"/>
</dbReference>
<evidence type="ECO:0000256" key="4">
    <source>
        <dbReference type="ARBA" id="ARBA00022975"/>
    </source>
</evidence>
<dbReference type="AlphaFoldDB" id="A0AA45C723"/>
<reference evidence="9 10" key="1">
    <citation type="submission" date="2018-05" db="EMBL/GenBank/DDBJ databases">
        <title>Genomic Encyclopedia of Type Strains, Phase IV (KMG-IV): sequencing the most valuable type-strain genomes for metagenomic binning, comparative biology and taxonomic classification.</title>
        <authorList>
            <person name="Goeker M."/>
        </authorList>
    </citation>
    <scope>NUCLEOTIDE SEQUENCE [LARGE SCALE GENOMIC DNA]</scope>
    <source>
        <strain evidence="9 10">DSM 24906</strain>
    </source>
</reference>
<dbReference type="EMBL" id="QGGI01000007">
    <property type="protein sequence ID" value="PWJ95050.1"/>
    <property type="molecule type" value="Genomic_DNA"/>
</dbReference>